<reference evidence="2 3" key="1">
    <citation type="submission" date="2021-01" db="EMBL/GenBank/DDBJ databases">
        <title>Whole genome shotgun sequence of Cellulomonas phragmiteti NBRC 110785.</title>
        <authorList>
            <person name="Komaki H."/>
            <person name="Tamura T."/>
        </authorList>
    </citation>
    <scope>NUCLEOTIDE SEQUENCE [LARGE SCALE GENOMIC DNA]</scope>
    <source>
        <strain evidence="2 3">NBRC 110785</strain>
    </source>
</reference>
<name>A0ABQ4DHD7_9CELL</name>
<evidence type="ECO:0000313" key="2">
    <source>
        <dbReference type="EMBL" id="GIG38768.1"/>
    </source>
</evidence>
<dbReference type="Pfam" id="PF01909">
    <property type="entry name" value="NTP_transf_2"/>
    <property type="match status" value="1"/>
</dbReference>
<dbReference type="Gene3D" id="3.30.460.10">
    <property type="entry name" value="Beta Polymerase, domain 2"/>
    <property type="match status" value="1"/>
</dbReference>
<accession>A0ABQ4DHD7</accession>
<proteinExistence type="predicted"/>
<sequence>MLQEGDVMEWTMPERVFGPSLDTSVLFALWRAGTHLTGGQAYRLTATGSERGVRYALERLVAHGIVTSWSVGSANLYAVNHDHLSFPAVDAAFRALNPWTELARRVERLVAEVLPPDARGSGLRPPDVTVCVFGSVARGTAGPDSDLDLFVVVPDDAEGSGYLVEQLELQGRSWTGQRVQVYLATHSDLARARAAGDPLIESLRADARRVLGPSIDHLLRKTA</sequence>
<dbReference type="InterPro" id="IPR002934">
    <property type="entry name" value="Polymerase_NTP_transf_dom"/>
</dbReference>
<dbReference type="SUPFAM" id="SSF81301">
    <property type="entry name" value="Nucleotidyltransferase"/>
    <property type="match status" value="1"/>
</dbReference>
<evidence type="ECO:0000313" key="3">
    <source>
        <dbReference type="Proteomes" id="UP000614741"/>
    </source>
</evidence>
<protein>
    <recommendedName>
        <fullName evidence="1">Polymerase nucleotidyl transferase domain-containing protein</fullName>
    </recommendedName>
</protein>
<organism evidence="2 3">
    <name type="scientific">Cellulomonas phragmiteti</name>
    <dbReference type="NCBI Taxonomy" id="478780"/>
    <lineage>
        <taxon>Bacteria</taxon>
        <taxon>Bacillati</taxon>
        <taxon>Actinomycetota</taxon>
        <taxon>Actinomycetes</taxon>
        <taxon>Micrococcales</taxon>
        <taxon>Cellulomonadaceae</taxon>
        <taxon>Cellulomonas</taxon>
    </lineage>
</organism>
<evidence type="ECO:0000259" key="1">
    <source>
        <dbReference type="Pfam" id="PF01909"/>
    </source>
</evidence>
<dbReference type="EMBL" id="BONP01000002">
    <property type="protein sequence ID" value="GIG38768.1"/>
    <property type="molecule type" value="Genomic_DNA"/>
</dbReference>
<dbReference type="InterPro" id="IPR043519">
    <property type="entry name" value="NT_sf"/>
</dbReference>
<comment type="caution">
    <text evidence="2">The sequence shown here is derived from an EMBL/GenBank/DDBJ whole genome shotgun (WGS) entry which is preliminary data.</text>
</comment>
<keyword evidence="3" id="KW-1185">Reference proteome</keyword>
<feature type="domain" description="Polymerase nucleotidyl transferase" evidence="1">
    <location>
        <begin position="126"/>
        <end position="162"/>
    </location>
</feature>
<dbReference type="CDD" id="cd05403">
    <property type="entry name" value="NT_KNTase_like"/>
    <property type="match status" value="1"/>
</dbReference>
<gene>
    <name evidence="2" type="ORF">Cph01nite_05300</name>
</gene>
<dbReference type="Proteomes" id="UP000614741">
    <property type="component" value="Unassembled WGS sequence"/>
</dbReference>